<dbReference type="Gene3D" id="1.25.40.10">
    <property type="entry name" value="Tetratricopeptide repeat domain"/>
    <property type="match status" value="2"/>
</dbReference>
<proteinExistence type="inferred from homology"/>
<dbReference type="InterPro" id="IPR040239">
    <property type="entry name" value="HcpB-like"/>
</dbReference>
<dbReference type="Pfam" id="PF08238">
    <property type="entry name" value="Sel1"/>
    <property type="match status" value="4"/>
</dbReference>
<evidence type="ECO:0000313" key="4">
    <source>
        <dbReference type="EMBL" id="BDG03220.1"/>
    </source>
</evidence>
<dbReference type="SUPFAM" id="SSF81901">
    <property type="entry name" value="HCP-like"/>
    <property type="match status" value="2"/>
</dbReference>
<keyword evidence="3" id="KW-0732">Signal</keyword>
<protein>
    <recommendedName>
        <fullName evidence="6">Beta-lactamase</fullName>
    </recommendedName>
</protein>
<evidence type="ECO:0000313" key="5">
    <source>
        <dbReference type="Proteomes" id="UP001162891"/>
    </source>
</evidence>
<organism evidence="4 5">
    <name type="scientific">Anaeromyxobacter oryzae</name>
    <dbReference type="NCBI Taxonomy" id="2918170"/>
    <lineage>
        <taxon>Bacteria</taxon>
        <taxon>Pseudomonadati</taxon>
        <taxon>Myxococcota</taxon>
        <taxon>Myxococcia</taxon>
        <taxon>Myxococcales</taxon>
        <taxon>Cystobacterineae</taxon>
        <taxon>Anaeromyxobacteraceae</taxon>
        <taxon>Anaeromyxobacter</taxon>
    </lineage>
</organism>
<evidence type="ECO:0000256" key="1">
    <source>
        <dbReference type="ARBA" id="ARBA00008486"/>
    </source>
</evidence>
<sequence length="372" mass="36562">MLAAFAVSLVLVAAPAPPASACDAHARLLPRAPAPAGGAPGCAHALAEVCDAGSPRACEALGEALEGTEGLPADPARARALHARACRAGLGDACGRLAALLLAGGDPAGAAAAREDGCALGAPRACAALAGTVADPARAAALRERACDLGDGAACLAVARGDAARGPALLERACRLGEGDACAERADRGAPDAARTWLERGCAAESEAACARLGIALLADRGGGAGRGADLLRGHCAALGPAACLDAASRWLGGPSAVIDDASAPALVEAACDRGVLDACARLGRLVQEGREVPGDGRRAAALYARACDGGVARACADLGVLHRFGAGVPRDEGRAGALLDRACRLGLDEGCFLRDDPVRPSDAAAGGSPSR</sequence>
<dbReference type="InterPro" id="IPR011990">
    <property type="entry name" value="TPR-like_helical_dom_sf"/>
</dbReference>
<reference evidence="5" key="1">
    <citation type="journal article" date="2022" name="Int. J. Syst. Evol. Microbiol.">
        <title>Anaeromyxobacter oryzae sp. nov., Anaeromyxobacter diazotrophicus sp. nov. and Anaeromyxobacter paludicola sp. nov., isolated from paddy soils.</title>
        <authorList>
            <person name="Itoh H."/>
            <person name="Xu Z."/>
            <person name="Mise K."/>
            <person name="Masuda Y."/>
            <person name="Ushijima N."/>
            <person name="Hayakawa C."/>
            <person name="Shiratori Y."/>
            <person name="Senoo K."/>
        </authorList>
    </citation>
    <scope>NUCLEOTIDE SEQUENCE [LARGE SCALE GENOMIC DNA]</scope>
    <source>
        <strain evidence="5">Red232</strain>
    </source>
</reference>
<dbReference type="RefSeq" id="WP_248361029.1">
    <property type="nucleotide sequence ID" value="NZ_AP025591.1"/>
</dbReference>
<dbReference type="SMART" id="SM00671">
    <property type="entry name" value="SEL1"/>
    <property type="match status" value="4"/>
</dbReference>
<dbReference type="InterPro" id="IPR006597">
    <property type="entry name" value="Sel1-like"/>
</dbReference>
<feature type="signal peptide" evidence="3">
    <location>
        <begin position="1"/>
        <end position="21"/>
    </location>
</feature>
<gene>
    <name evidence="4" type="ORF">AMOR_22160</name>
</gene>
<dbReference type="PANTHER" id="PTHR13891">
    <property type="entry name" value="CYTOCHROME C OXIDASE ASSEMBLY FACTOR 7"/>
    <property type="match status" value="1"/>
</dbReference>
<dbReference type="PANTHER" id="PTHR13891:SF1">
    <property type="entry name" value="CYTOCHROME C OXIDASE ASSEMBLY FACTOR 7"/>
    <property type="match status" value="1"/>
</dbReference>
<keyword evidence="2" id="KW-0677">Repeat</keyword>
<accession>A0ABN6MSG3</accession>
<evidence type="ECO:0000256" key="2">
    <source>
        <dbReference type="ARBA" id="ARBA00022737"/>
    </source>
</evidence>
<name>A0ABN6MSG3_9BACT</name>
<evidence type="ECO:0000256" key="3">
    <source>
        <dbReference type="SAM" id="SignalP"/>
    </source>
</evidence>
<dbReference type="EMBL" id="AP025591">
    <property type="protein sequence ID" value="BDG03220.1"/>
    <property type="molecule type" value="Genomic_DNA"/>
</dbReference>
<feature type="chain" id="PRO_5046456580" description="Beta-lactamase" evidence="3">
    <location>
        <begin position="22"/>
        <end position="372"/>
    </location>
</feature>
<keyword evidence="5" id="KW-1185">Reference proteome</keyword>
<evidence type="ECO:0008006" key="6">
    <source>
        <dbReference type="Google" id="ProtNLM"/>
    </source>
</evidence>
<dbReference type="Proteomes" id="UP001162891">
    <property type="component" value="Chromosome"/>
</dbReference>
<comment type="similarity">
    <text evidence="1">Belongs to the hcp beta-lactamase family.</text>
</comment>